<evidence type="ECO:0000313" key="2">
    <source>
        <dbReference type="EMBL" id="MFF3567873.1"/>
    </source>
</evidence>
<dbReference type="InterPro" id="IPR024344">
    <property type="entry name" value="MDMPI_metal-binding"/>
</dbReference>
<dbReference type="NCBIfam" id="TIGR03083">
    <property type="entry name" value="maleylpyruvate isomerase family mycothiol-dependent enzyme"/>
    <property type="match status" value="1"/>
</dbReference>
<reference evidence="2 3" key="1">
    <citation type="submission" date="2024-10" db="EMBL/GenBank/DDBJ databases">
        <title>The Natural Products Discovery Center: Release of the First 8490 Sequenced Strains for Exploring Actinobacteria Biosynthetic Diversity.</title>
        <authorList>
            <person name="Kalkreuter E."/>
            <person name="Kautsar S.A."/>
            <person name="Yang D."/>
            <person name="Bader C.D."/>
            <person name="Teijaro C.N."/>
            <person name="Fluegel L."/>
            <person name="Davis C.M."/>
            <person name="Simpson J.R."/>
            <person name="Lauterbach L."/>
            <person name="Steele A.D."/>
            <person name="Gui C."/>
            <person name="Meng S."/>
            <person name="Li G."/>
            <person name="Viehrig K."/>
            <person name="Ye F."/>
            <person name="Su P."/>
            <person name="Kiefer A.F."/>
            <person name="Nichols A."/>
            <person name="Cepeda A.J."/>
            <person name="Yan W."/>
            <person name="Fan B."/>
            <person name="Jiang Y."/>
            <person name="Adhikari A."/>
            <person name="Zheng C.-J."/>
            <person name="Schuster L."/>
            <person name="Cowan T.M."/>
            <person name="Smanski M.J."/>
            <person name="Chevrette M.G."/>
            <person name="De Carvalho L.P.S."/>
            <person name="Shen B."/>
        </authorList>
    </citation>
    <scope>NUCLEOTIDE SEQUENCE [LARGE SCALE GENOMIC DNA]</scope>
    <source>
        <strain evidence="2 3">NPDC002593</strain>
    </source>
</reference>
<accession>A0ABW6RV30</accession>
<dbReference type="InterPro" id="IPR034660">
    <property type="entry name" value="DinB/YfiT-like"/>
</dbReference>
<feature type="domain" description="Mycothiol-dependent maleylpyruvate isomerase metal-binding" evidence="1">
    <location>
        <begin position="16"/>
        <end position="102"/>
    </location>
</feature>
<dbReference type="GO" id="GO:0016853">
    <property type="term" value="F:isomerase activity"/>
    <property type="evidence" value="ECO:0007669"/>
    <property type="project" value="UniProtKB-KW"/>
</dbReference>
<keyword evidence="2" id="KW-0413">Isomerase</keyword>
<comment type="caution">
    <text evidence="2">The sequence shown here is derived from an EMBL/GenBank/DDBJ whole genome shotgun (WGS) entry which is preliminary data.</text>
</comment>
<protein>
    <submittedName>
        <fullName evidence="2">Maleylpyruvate isomerase family mycothiol-dependent enzyme</fullName>
    </submittedName>
</protein>
<dbReference type="Proteomes" id="UP001601992">
    <property type="component" value="Unassembled WGS sequence"/>
</dbReference>
<evidence type="ECO:0000313" key="3">
    <source>
        <dbReference type="Proteomes" id="UP001601992"/>
    </source>
</evidence>
<organism evidence="2 3">
    <name type="scientific">Nocardia jiangxiensis</name>
    <dbReference type="NCBI Taxonomy" id="282685"/>
    <lineage>
        <taxon>Bacteria</taxon>
        <taxon>Bacillati</taxon>
        <taxon>Actinomycetota</taxon>
        <taxon>Actinomycetes</taxon>
        <taxon>Mycobacteriales</taxon>
        <taxon>Nocardiaceae</taxon>
        <taxon>Nocardia</taxon>
    </lineage>
</organism>
<dbReference type="Pfam" id="PF11716">
    <property type="entry name" value="MDMPI_N"/>
    <property type="match status" value="1"/>
</dbReference>
<dbReference type="RefSeq" id="WP_040831603.1">
    <property type="nucleotide sequence ID" value="NZ_JBIAQY010000002.1"/>
</dbReference>
<evidence type="ECO:0000259" key="1">
    <source>
        <dbReference type="Pfam" id="PF11716"/>
    </source>
</evidence>
<dbReference type="Gene3D" id="1.20.120.450">
    <property type="entry name" value="dinb family like domain"/>
    <property type="match status" value="1"/>
</dbReference>
<dbReference type="InterPro" id="IPR017517">
    <property type="entry name" value="Maleyloyr_isom"/>
</dbReference>
<proteinExistence type="predicted"/>
<sequence length="199" mass="21719">MTDTDNRTPEREHTIAERERLANLLAGLTPAQWAMPSLCDGWRIREVVAHMTMPYRTRTPSFLAGLIAARFSFDRYADKAAHRDTARLSDVELLAALRDNVRHPWRPPGGGAAGALSHDVIHGLDITEPLGLASAPPERIAMVLHSSTPKSFAYFGIDLTGRQLRADDAEVVIGSGTPIIMSAKDILLTVTGRHPLPAN</sequence>
<keyword evidence="3" id="KW-1185">Reference proteome</keyword>
<dbReference type="EMBL" id="JBIAQY010000002">
    <property type="protein sequence ID" value="MFF3567873.1"/>
    <property type="molecule type" value="Genomic_DNA"/>
</dbReference>
<name>A0ABW6RV30_9NOCA</name>
<gene>
    <name evidence="2" type="ORF">ACFYXQ_08830</name>
</gene>
<dbReference type="SUPFAM" id="SSF109854">
    <property type="entry name" value="DinB/YfiT-like putative metalloenzymes"/>
    <property type="match status" value="1"/>
</dbReference>